<dbReference type="SUPFAM" id="SSF52540">
    <property type="entry name" value="P-loop containing nucleoside triphosphate hydrolases"/>
    <property type="match status" value="3"/>
</dbReference>
<sequence>MTCGQGGIRCSCRPPKLSIGPPHPDPIVETSSLSAVQPPEPTYDLRIKEELEESKALSCLQIETLVYACQRHLQHLADGTRAGFFVGDGAGVGKGRTIAGLIWENWKHGRRKALWISVGSDLKYDARRDLDDVGATCVGVNPLNKLPYSKLDSKNVGVKDGVVFLTYNSLIASSEKGRSRLQQLVQWCGPDFDGLLIFDECASMPCVCHKAKNLVPEAGSQPTRIGQAVVDIQRPPKLSIGPPHPDPIVETSSLSAVQPPEPTYDLRIKEELEESKALSCLQIETLVYACQRHLQHLADGTRAGFFVGDGAGVGKGRTIAGLIWENWKHGRRKALWISVGSDLKYDARRDLDDVGATCVGVNPLNKLPYSKLDSKNVGVKDGVVFLTYNSLIASSEKGRSRLQQLVQWCGPDFDVNPLNKLPYSKLDSKNVGVKDGVVFLTYNSLIASSEKGRSRLQQLVQWCGPDFDGLLIFDECASMPCVCHKAKNLVPEAGSQPTRIGQAVVDIQDKIPQARVLYCSATGASEPRNMGYMVRLGLWGAGTSFSDFSKFLGALDKGGVGALELVAMDMKARGMYVCRTLSYKGAEFEIVEAPLEAGMENVLSDYQLCSVCYLVTLWVLRAVNPLNKLPYSKLDSKNVGVKDGVVFLTYNSLIASSEKGRSRLQQLVQWCGPDFDGLLIFDECHKAKNLVPEAGSQPTRIGQAVVDIQDKIPQARVLYCSATGASEPRNMGYMVRLGLWGAGTSFSDFSKFLGALDKGGVGALELVAMDMKARGMYVCRTLSYKGAEFEIVEAPLEAGMEAMYNKSAEFWAELRIEMLSANAFLPNEKPNSSQLWRLYWSSHQRFFRHLCMSAKVPVTVRLAKKALLANKCVVIGLQSTGEARTEEAVTKYARQSHKRIRVIRIETTTDNQRIVGLSIPNAAVETVLQDLAWVQEIDD</sequence>
<feature type="domain" description="Strawberry notch AAA" evidence="1">
    <location>
        <begin position="22"/>
        <end position="234"/>
    </location>
</feature>
<feature type="domain" description="Strawberry notch AAA" evidence="1">
    <location>
        <begin position="414"/>
        <end position="601"/>
    </location>
</feature>
<dbReference type="EMBL" id="QGKV02001556">
    <property type="protein sequence ID" value="KAF3519151.1"/>
    <property type="molecule type" value="Genomic_DNA"/>
</dbReference>
<evidence type="ECO:0000313" key="2">
    <source>
        <dbReference type="EMBL" id="KAF3519151.1"/>
    </source>
</evidence>
<accession>A0ABQ7AY96</accession>
<dbReference type="PANTHER" id="PTHR12706:SF13">
    <property type="entry name" value="PROTEIN FORGETTER 1"/>
    <property type="match status" value="1"/>
</dbReference>
<dbReference type="InterPro" id="IPR027417">
    <property type="entry name" value="P-loop_NTPase"/>
</dbReference>
<organism evidence="2 3">
    <name type="scientific">Brassica cretica</name>
    <name type="common">Mustard</name>
    <dbReference type="NCBI Taxonomy" id="69181"/>
    <lineage>
        <taxon>Eukaryota</taxon>
        <taxon>Viridiplantae</taxon>
        <taxon>Streptophyta</taxon>
        <taxon>Embryophyta</taxon>
        <taxon>Tracheophyta</taxon>
        <taxon>Spermatophyta</taxon>
        <taxon>Magnoliopsida</taxon>
        <taxon>eudicotyledons</taxon>
        <taxon>Gunneridae</taxon>
        <taxon>Pentapetalae</taxon>
        <taxon>rosids</taxon>
        <taxon>malvids</taxon>
        <taxon>Brassicales</taxon>
        <taxon>Brassicaceae</taxon>
        <taxon>Brassiceae</taxon>
        <taxon>Brassica</taxon>
    </lineage>
</organism>
<dbReference type="Proteomes" id="UP000266723">
    <property type="component" value="Unassembled WGS sequence"/>
</dbReference>
<dbReference type="PANTHER" id="PTHR12706">
    <property type="entry name" value="STRAWBERRY NOTCH-RELATED"/>
    <property type="match status" value="1"/>
</dbReference>
<protein>
    <recommendedName>
        <fullName evidence="1">Strawberry notch AAA domain-containing protein</fullName>
    </recommendedName>
</protein>
<evidence type="ECO:0000259" key="1">
    <source>
        <dbReference type="Pfam" id="PF13872"/>
    </source>
</evidence>
<dbReference type="Pfam" id="PF13872">
    <property type="entry name" value="AAA_34"/>
    <property type="match status" value="3"/>
</dbReference>
<reference evidence="2 3" key="1">
    <citation type="journal article" date="2020" name="BMC Genomics">
        <title>Intraspecific diversification of the crop wild relative Brassica cretica Lam. using demographic model selection.</title>
        <authorList>
            <person name="Kioukis A."/>
            <person name="Michalopoulou V.A."/>
            <person name="Briers L."/>
            <person name="Pirintsos S."/>
            <person name="Studholme D.J."/>
            <person name="Pavlidis P."/>
            <person name="Sarris P.F."/>
        </authorList>
    </citation>
    <scope>NUCLEOTIDE SEQUENCE [LARGE SCALE GENOMIC DNA]</scope>
    <source>
        <strain evidence="3">cv. PFS-1207/04</strain>
    </source>
</reference>
<proteinExistence type="predicted"/>
<dbReference type="InterPro" id="IPR026741">
    <property type="entry name" value="SNO"/>
</dbReference>
<evidence type="ECO:0000313" key="3">
    <source>
        <dbReference type="Proteomes" id="UP000266723"/>
    </source>
</evidence>
<feature type="domain" description="Strawberry notch AAA" evidence="1">
    <location>
        <begin position="622"/>
        <end position="806"/>
    </location>
</feature>
<dbReference type="InterPro" id="IPR039187">
    <property type="entry name" value="SNO_AAA"/>
</dbReference>
<comment type="caution">
    <text evidence="2">The sequence shown here is derived from an EMBL/GenBank/DDBJ whole genome shotgun (WGS) entry which is preliminary data.</text>
</comment>
<keyword evidence="3" id="KW-1185">Reference proteome</keyword>
<gene>
    <name evidence="2" type="ORF">DY000_02064315</name>
</gene>
<name>A0ABQ7AY96_BRACR</name>